<organism evidence="2">
    <name type="scientific">Oceaniferula spumae</name>
    <dbReference type="NCBI Taxonomy" id="2979115"/>
    <lineage>
        <taxon>Bacteria</taxon>
        <taxon>Pseudomonadati</taxon>
        <taxon>Verrucomicrobiota</taxon>
        <taxon>Verrucomicrobiia</taxon>
        <taxon>Verrucomicrobiales</taxon>
        <taxon>Verrucomicrobiaceae</taxon>
        <taxon>Oceaniferula</taxon>
    </lineage>
</organism>
<dbReference type="KEGG" id="osu:NT6N_01050"/>
<accession>A0AAT9FGG3</accession>
<dbReference type="AlphaFoldDB" id="A0AAT9FGG3"/>
<proteinExistence type="predicted"/>
<dbReference type="SUPFAM" id="SSF52540">
    <property type="entry name" value="P-loop containing nucleoside triphosphate hydrolases"/>
    <property type="match status" value="1"/>
</dbReference>
<feature type="compositionally biased region" description="Polar residues" evidence="1">
    <location>
        <begin position="50"/>
        <end position="59"/>
    </location>
</feature>
<name>A0AAT9FGG3_9BACT</name>
<protein>
    <submittedName>
        <fullName evidence="2">Uncharacterized protein</fullName>
    </submittedName>
</protein>
<evidence type="ECO:0000313" key="2">
    <source>
        <dbReference type="EMBL" id="BDS05065.1"/>
    </source>
</evidence>
<reference evidence="2" key="1">
    <citation type="submission" date="2024-07" db="EMBL/GenBank/DDBJ databases">
        <title>Complete genome sequence of Verrucomicrobiaceae bacterium NT6N.</title>
        <authorList>
            <person name="Huang C."/>
            <person name="Takami H."/>
            <person name="Hamasaki K."/>
        </authorList>
    </citation>
    <scope>NUCLEOTIDE SEQUENCE</scope>
    <source>
        <strain evidence="2">NT6N</strain>
    </source>
</reference>
<feature type="region of interest" description="Disordered" evidence="1">
    <location>
        <begin position="33"/>
        <end position="59"/>
    </location>
</feature>
<gene>
    <name evidence="2" type="ORF">NT6N_01050</name>
</gene>
<dbReference type="Gene3D" id="3.40.50.300">
    <property type="entry name" value="P-loop containing nucleotide triphosphate hydrolases"/>
    <property type="match status" value="1"/>
</dbReference>
<sequence length="59" mass="6438">MSDHDLQPGNVPMHDAKGLEFRSVAIVACNEEVIPSKPPPKQPPSKRVNSRYSHASISS</sequence>
<evidence type="ECO:0000256" key="1">
    <source>
        <dbReference type="SAM" id="MobiDB-lite"/>
    </source>
</evidence>
<dbReference type="EMBL" id="AP026866">
    <property type="protein sequence ID" value="BDS05065.1"/>
    <property type="molecule type" value="Genomic_DNA"/>
</dbReference>
<dbReference type="InterPro" id="IPR027417">
    <property type="entry name" value="P-loop_NTPase"/>
</dbReference>